<name>A0A1B2DEI3_9BACL</name>
<evidence type="ECO:0000256" key="7">
    <source>
        <dbReference type="ARBA" id="ARBA00023163"/>
    </source>
</evidence>
<dbReference type="InterPro" id="IPR020449">
    <property type="entry name" value="Tscrpt_reg_AraC-type_HTH"/>
</dbReference>
<dbReference type="InterPro" id="IPR018062">
    <property type="entry name" value="HTH_AraC-typ_CS"/>
</dbReference>
<sequence>MIELLLVDDEAYVTLSLEKTIPWEELGVSKVYRAESAAEALAIMEAGDIDILVTDIRMPGMDGLQLIEQAKKHWPDLRCILMTGYSDFQYAKKALQLQASDYILKPVDDKEFVRSLMNTIEELKVEWEQAEQYHQLVYNMKSEYGLLRRNLLHDLLLGRQLSDTTIDAKLAQYEIPLRLDAPSVILLIQYSNPYDESNRSSMELMEYAVGNIGEEVFAEHMNVWYGKAPHNCLIFVAQPNEEQQRLLEFSPDYKGQRRAMLEQAVDVFRRQISHFLRSEVSLIISDWFSFPSGMANAYRTGMSVYLSSAIHESGIAVYLESHQAEPETRVNLMEALYKPPTLIHLLESKQWDTALLKIDEVFGNLEQVKFSREHLYEVFLSITNAFMYTAHKQGQFIYEIDHAGFDMLLDHTVIHSLDKLRNWSTDMLERLRTELSSTEEYAKSSLVKQVQELVSASLGHDTSVKTIADKVFLHPVYLSKIYKAQTGESISDYITRMRMERAHYLLKQTNKKIYEITSELGYQNPQYFSKIFRKHYGMTPQEFRDQ</sequence>
<dbReference type="SMART" id="SM00448">
    <property type="entry name" value="REC"/>
    <property type="match status" value="1"/>
</dbReference>
<organism evidence="11">
    <name type="scientific">Paenibacillus sp. BIHB 4019</name>
    <dbReference type="NCBI Taxonomy" id="1870819"/>
    <lineage>
        <taxon>Bacteria</taxon>
        <taxon>Bacillati</taxon>
        <taxon>Bacillota</taxon>
        <taxon>Bacilli</taxon>
        <taxon>Bacillales</taxon>
        <taxon>Paenibacillaceae</taxon>
        <taxon>Paenibacillus</taxon>
    </lineage>
</organism>
<evidence type="ECO:0000256" key="2">
    <source>
        <dbReference type="ARBA" id="ARBA00022490"/>
    </source>
</evidence>
<dbReference type="Pfam" id="PF00072">
    <property type="entry name" value="Response_reg"/>
    <property type="match status" value="1"/>
</dbReference>
<evidence type="ECO:0000256" key="4">
    <source>
        <dbReference type="ARBA" id="ARBA00023012"/>
    </source>
</evidence>
<accession>A0A1B2DEI3</accession>
<dbReference type="GO" id="GO:0043565">
    <property type="term" value="F:sequence-specific DNA binding"/>
    <property type="evidence" value="ECO:0007669"/>
    <property type="project" value="InterPro"/>
</dbReference>
<dbReference type="InterPro" id="IPR018060">
    <property type="entry name" value="HTH_AraC"/>
</dbReference>
<comment type="subcellular location">
    <subcellularLocation>
        <location evidence="1">Cytoplasm</location>
    </subcellularLocation>
</comment>
<dbReference type="PANTHER" id="PTHR42713">
    <property type="entry name" value="HISTIDINE KINASE-RELATED"/>
    <property type="match status" value="1"/>
</dbReference>
<dbReference type="EMBL" id="CP016808">
    <property type="protein sequence ID" value="ANY66132.1"/>
    <property type="molecule type" value="Genomic_DNA"/>
</dbReference>
<evidence type="ECO:0000256" key="8">
    <source>
        <dbReference type="PROSITE-ProRule" id="PRU00169"/>
    </source>
</evidence>
<gene>
    <name evidence="11" type="ORF">BBD42_06410</name>
</gene>
<proteinExistence type="predicted"/>
<keyword evidence="3 8" id="KW-0597">Phosphoprotein</keyword>
<feature type="domain" description="HTH araC/xylS-type" evidence="9">
    <location>
        <begin position="448"/>
        <end position="546"/>
    </location>
</feature>
<feature type="modified residue" description="4-aspartylphosphate" evidence="8">
    <location>
        <position position="55"/>
    </location>
</feature>
<dbReference type="GO" id="GO:0003700">
    <property type="term" value="F:DNA-binding transcription factor activity"/>
    <property type="evidence" value="ECO:0007669"/>
    <property type="project" value="InterPro"/>
</dbReference>
<evidence type="ECO:0000256" key="5">
    <source>
        <dbReference type="ARBA" id="ARBA00023015"/>
    </source>
</evidence>
<dbReference type="GO" id="GO:0005737">
    <property type="term" value="C:cytoplasm"/>
    <property type="evidence" value="ECO:0007669"/>
    <property type="project" value="UniProtKB-SubCell"/>
</dbReference>
<keyword evidence="4" id="KW-0902">Two-component regulatory system</keyword>
<evidence type="ECO:0000259" key="9">
    <source>
        <dbReference type="PROSITE" id="PS01124"/>
    </source>
</evidence>
<evidence type="ECO:0000256" key="6">
    <source>
        <dbReference type="ARBA" id="ARBA00023125"/>
    </source>
</evidence>
<feature type="domain" description="Response regulatory" evidence="10">
    <location>
        <begin position="3"/>
        <end position="120"/>
    </location>
</feature>
<dbReference type="Gene3D" id="3.40.50.2300">
    <property type="match status" value="1"/>
</dbReference>
<evidence type="ECO:0000313" key="11">
    <source>
        <dbReference type="EMBL" id="ANY66132.1"/>
    </source>
</evidence>
<dbReference type="PANTHER" id="PTHR42713:SF3">
    <property type="entry name" value="TRANSCRIPTIONAL REGULATORY PROTEIN HPTR"/>
    <property type="match status" value="1"/>
</dbReference>
<dbReference type="SUPFAM" id="SSF52172">
    <property type="entry name" value="CheY-like"/>
    <property type="match status" value="1"/>
</dbReference>
<dbReference type="PRINTS" id="PR00032">
    <property type="entry name" value="HTHARAC"/>
</dbReference>
<keyword evidence="7" id="KW-0804">Transcription</keyword>
<evidence type="ECO:0000259" key="10">
    <source>
        <dbReference type="PROSITE" id="PS50110"/>
    </source>
</evidence>
<dbReference type="PROSITE" id="PS50110">
    <property type="entry name" value="RESPONSE_REGULATORY"/>
    <property type="match status" value="1"/>
</dbReference>
<dbReference type="AlphaFoldDB" id="A0A1B2DEI3"/>
<evidence type="ECO:0000256" key="1">
    <source>
        <dbReference type="ARBA" id="ARBA00004496"/>
    </source>
</evidence>
<dbReference type="Pfam" id="PF12833">
    <property type="entry name" value="HTH_18"/>
    <property type="match status" value="1"/>
</dbReference>
<keyword evidence="6 11" id="KW-0238">DNA-binding</keyword>
<dbReference type="InterPro" id="IPR051552">
    <property type="entry name" value="HptR"/>
</dbReference>
<dbReference type="InterPro" id="IPR001789">
    <property type="entry name" value="Sig_transdc_resp-reg_receiver"/>
</dbReference>
<dbReference type="CDD" id="cd17536">
    <property type="entry name" value="REC_YesN-like"/>
    <property type="match status" value="1"/>
</dbReference>
<reference evidence="11" key="1">
    <citation type="submission" date="2016-08" db="EMBL/GenBank/DDBJ databases">
        <title>Complete Genome Seqeunce of Paenibacillus sp. BIHB 4019 from tea rhizoplane.</title>
        <authorList>
            <person name="Thakur R."/>
            <person name="Swarnkar M.K."/>
            <person name="Gulati A."/>
        </authorList>
    </citation>
    <scope>NUCLEOTIDE SEQUENCE [LARGE SCALE GENOMIC DNA]</scope>
    <source>
        <strain evidence="11">BIHB4019</strain>
    </source>
</reference>
<dbReference type="PROSITE" id="PS01124">
    <property type="entry name" value="HTH_ARAC_FAMILY_2"/>
    <property type="match status" value="1"/>
</dbReference>
<dbReference type="PROSITE" id="PS00041">
    <property type="entry name" value="HTH_ARAC_FAMILY_1"/>
    <property type="match status" value="1"/>
</dbReference>
<dbReference type="InterPro" id="IPR009057">
    <property type="entry name" value="Homeodomain-like_sf"/>
</dbReference>
<keyword evidence="5" id="KW-0805">Transcription regulation</keyword>
<dbReference type="SMART" id="SM00342">
    <property type="entry name" value="HTH_ARAC"/>
    <property type="match status" value="1"/>
</dbReference>
<protein>
    <submittedName>
        <fullName evidence="11">DNA-binding response regulator</fullName>
    </submittedName>
</protein>
<dbReference type="GO" id="GO:0000160">
    <property type="term" value="P:phosphorelay signal transduction system"/>
    <property type="evidence" value="ECO:0007669"/>
    <property type="project" value="UniProtKB-KW"/>
</dbReference>
<dbReference type="Gene3D" id="1.10.10.60">
    <property type="entry name" value="Homeodomain-like"/>
    <property type="match status" value="2"/>
</dbReference>
<keyword evidence="2" id="KW-0963">Cytoplasm</keyword>
<dbReference type="RefSeq" id="WP_099517503.1">
    <property type="nucleotide sequence ID" value="NZ_CP016808.1"/>
</dbReference>
<dbReference type="SUPFAM" id="SSF46689">
    <property type="entry name" value="Homeodomain-like"/>
    <property type="match status" value="1"/>
</dbReference>
<evidence type="ECO:0000256" key="3">
    <source>
        <dbReference type="ARBA" id="ARBA00022553"/>
    </source>
</evidence>
<dbReference type="InterPro" id="IPR011006">
    <property type="entry name" value="CheY-like_superfamily"/>
</dbReference>